<protein>
    <submittedName>
        <fullName evidence="2">Uncharacterized protein</fullName>
    </submittedName>
</protein>
<gene>
    <name evidence="2" type="ORF">MTR67_039783</name>
</gene>
<accession>A0AAF0ZQS0</accession>
<keyword evidence="3" id="KW-1185">Reference proteome</keyword>
<evidence type="ECO:0000313" key="3">
    <source>
        <dbReference type="Proteomes" id="UP001234989"/>
    </source>
</evidence>
<evidence type="ECO:0000313" key="2">
    <source>
        <dbReference type="EMBL" id="WMV46398.1"/>
    </source>
</evidence>
<dbReference type="AlphaFoldDB" id="A0AAF0ZQS0"/>
<sequence length="48" mass="5696">MCAFPSHCKCSSFVFFIFFSYPLSIGFFLIVIFFRCFLVKSLLEERNL</sequence>
<keyword evidence="1" id="KW-0472">Membrane</keyword>
<proteinExistence type="predicted"/>
<evidence type="ECO:0000256" key="1">
    <source>
        <dbReference type="SAM" id="Phobius"/>
    </source>
</evidence>
<keyword evidence="1" id="KW-1133">Transmembrane helix</keyword>
<feature type="transmembrane region" description="Helical" evidence="1">
    <location>
        <begin position="13"/>
        <end position="38"/>
    </location>
</feature>
<organism evidence="2 3">
    <name type="scientific">Solanum verrucosum</name>
    <dbReference type="NCBI Taxonomy" id="315347"/>
    <lineage>
        <taxon>Eukaryota</taxon>
        <taxon>Viridiplantae</taxon>
        <taxon>Streptophyta</taxon>
        <taxon>Embryophyta</taxon>
        <taxon>Tracheophyta</taxon>
        <taxon>Spermatophyta</taxon>
        <taxon>Magnoliopsida</taxon>
        <taxon>eudicotyledons</taxon>
        <taxon>Gunneridae</taxon>
        <taxon>Pentapetalae</taxon>
        <taxon>asterids</taxon>
        <taxon>lamiids</taxon>
        <taxon>Solanales</taxon>
        <taxon>Solanaceae</taxon>
        <taxon>Solanoideae</taxon>
        <taxon>Solaneae</taxon>
        <taxon>Solanum</taxon>
    </lineage>
</organism>
<reference evidence="2" key="1">
    <citation type="submission" date="2023-08" db="EMBL/GenBank/DDBJ databases">
        <title>A de novo genome assembly of Solanum verrucosum Schlechtendal, a Mexican diploid species geographically isolated from the other diploid A-genome species in potato relatives.</title>
        <authorList>
            <person name="Hosaka K."/>
        </authorList>
    </citation>
    <scope>NUCLEOTIDE SEQUENCE</scope>
    <source>
        <tissue evidence="2">Young leaves</tissue>
    </source>
</reference>
<dbReference type="EMBL" id="CP133620">
    <property type="protein sequence ID" value="WMV46398.1"/>
    <property type="molecule type" value="Genomic_DNA"/>
</dbReference>
<dbReference type="Proteomes" id="UP001234989">
    <property type="component" value="Chromosome 9"/>
</dbReference>
<keyword evidence="1" id="KW-0812">Transmembrane</keyword>
<name>A0AAF0ZQS0_SOLVR</name>